<evidence type="ECO:0000256" key="2">
    <source>
        <dbReference type="ARBA" id="ARBA00009525"/>
    </source>
</evidence>
<dbReference type="Pfam" id="PF10403">
    <property type="entry name" value="BHD_1"/>
    <property type="match status" value="1"/>
</dbReference>
<feature type="region of interest" description="Disordered" evidence="8">
    <location>
        <begin position="678"/>
        <end position="703"/>
    </location>
</feature>
<feature type="compositionally biased region" description="Basic and acidic residues" evidence="8">
    <location>
        <begin position="585"/>
        <end position="594"/>
    </location>
</feature>
<dbReference type="Pfam" id="PF03835">
    <property type="entry name" value="Rad4"/>
    <property type="match status" value="1"/>
</dbReference>
<feature type="region of interest" description="Disordered" evidence="8">
    <location>
        <begin position="1"/>
        <end position="76"/>
    </location>
</feature>
<feature type="region of interest" description="Disordered" evidence="8">
    <location>
        <begin position="549"/>
        <end position="630"/>
    </location>
</feature>
<evidence type="ECO:0000259" key="11">
    <source>
        <dbReference type="SMART" id="SM01032"/>
    </source>
</evidence>
<dbReference type="Pfam" id="PF10405">
    <property type="entry name" value="BHD_3"/>
    <property type="match status" value="1"/>
</dbReference>
<feature type="region of interest" description="Disordered" evidence="8">
    <location>
        <begin position="729"/>
        <end position="753"/>
    </location>
</feature>
<dbReference type="InterPro" id="IPR018327">
    <property type="entry name" value="BHD_2"/>
</dbReference>
<feature type="region of interest" description="Disordered" evidence="8">
    <location>
        <begin position="108"/>
        <end position="136"/>
    </location>
</feature>
<dbReference type="Gene3D" id="3.90.260.10">
    <property type="entry name" value="Transglutaminase-like"/>
    <property type="match status" value="2"/>
</dbReference>
<feature type="compositionally biased region" description="Acidic residues" evidence="8">
    <location>
        <begin position="114"/>
        <end position="123"/>
    </location>
</feature>
<name>A0ABM1MQG5_NICVS</name>
<dbReference type="Gene3D" id="3.30.70.2460">
    <property type="entry name" value="Rad4, beta-hairpin domain BHD3"/>
    <property type="match status" value="1"/>
</dbReference>
<sequence length="1241" mass="142694">MGKSSDSEDSTDLEEELDTVENNDSSDDPDVVLRSGNSRKSSGKRVTRQSVPEKSRVKSSDSSSESDIENYLTKPGELNLNSTFFKSTPNDDVPKSFGDIENAIFNGVNRLSDSESDEEEMQDEEAKTESETAKTEMVMNFQQLNEYTKKIEEAKKHLELYHARKKQKKELKVDIGDLLAIGEKTVSSSNAQISMHSTDFESLSESEKEDWEEVAEEKEAQRSLIPKEGVQITVQMPELMKKKKGVDLLAAMKRRLNQIKKENQIYIHKVHLLTWLAHGNFINEVLNRESLLAMSLSLLPSQQCYPSERTDLKYLEQILAWYRKNVKIVEKDTKNLSLEKSLQQQIDRREAHNKKMFVYLFICILRSLGIHCRLVLSLQVEPLKPPASELCSLSTKEDQKVCPNTDDADKVKKQNKSSGLEKTENVANKKGNETKNKRKSVNDEDASTSTIIKKSKSEDQLDDTKKSKNVVKKKEATVENKSVKDNNKSTVSTLQKGKSKKKIENLQEASSTKVTDKKTNTSDIIAKNQRKSSKINIVDTSEVEMKELDVGNKSKKKVTKKSLEASKKSKTDTQKLEQDESTSIKSDKLKEPKTTKINLKKLKVGGEDKQGTDKSSTVRKTRSAKSKTMKIDVNNLFKSTKKKTEKLEEKNEMEQDIDKLISNMENLEKVVQLDGCGEDTSDEECSNIPQLDGGIDEPTNKPNLKKLKNYKMIPCPTKDRCQRRLALEKTQDLDQQEAGTSRNPFSPKNVTTPFDFNTQKEVKLKPINKRRNCVDAEKKTTTESKSYSECTQYFKNNEIKDDIIKLVKKSVREEKMAERLRKVKKSYVEESDSDFASEPVIKKKKNSDVKVKRRVLPKQQLKEQEEKAKTEKETKKQKIGLDIWIEVFLEAEEKWISADVVNGKIHCVKDLHNQASHPVSYILSWDNSNRIKDVTKRYCANWNTVTRKLRAEPKWWEESLRPFIGKKNYRDKEEDEDLARQQLDQPLPKTISEYKDHPLYVLKRHLLKFQAIYPPDSLTLGFVRGEPVYSRDCVYVLHSRDIWLKSAKVVKLGETPYKIVKARPKYDKLSNSMITDQPLEIFGHWQTEDYVPPTAENGVVPRNAYGNVELFKPCMLPKKTVHLQLPGLNKVARKLNIDCAPAVVGFDFHSGGTHPMFDGFIVCEEEQERLIAAWYVEQEEAEKREKEKYEKRVFGNWRKLIRGLLIRERLKRRYDFGDPNSKKIEKKPPKPKGPRFLTKHR</sequence>
<keyword evidence="3" id="KW-0227">DNA damage</keyword>
<dbReference type="Gene3D" id="2.20.20.110">
    <property type="entry name" value="Rad4, beta-hairpin domain BHD1"/>
    <property type="match status" value="1"/>
</dbReference>
<feature type="compositionally biased region" description="Basic and acidic residues" evidence="8">
    <location>
        <begin position="561"/>
        <end position="578"/>
    </location>
</feature>
<evidence type="ECO:0000256" key="3">
    <source>
        <dbReference type="ARBA" id="ARBA00022763"/>
    </source>
</evidence>
<feature type="region of interest" description="Disordered" evidence="8">
    <location>
        <begin position="1216"/>
        <end position="1241"/>
    </location>
</feature>
<dbReference type="NCBIfam" id="TIGR00605">
    <property type="entry name" value="rad4"/>
    <property type="match status" value="1"/>
</dbReference>
<feature type="compositionally biased region" description="Basic and acidic residues" evidence="8">
    <location>
        <begin position="455"/>
        <end position="487"/>
    </location>
</feature>
<dbReference type="InterPro" id="IPR018325">
    <property type="entry name" value="Rad4/PNGase_transGLS-fold"/>
</dbReference>
<feature type="compositionally biased region" description="Acidic residues" evidence="8">
    <location>
        <begin position="7"/>
        <end position="30"/>
    </location>
</feature>
<dbReference type="Proteomes" id="UP000695000">
    <property type="component" value="Unplaced"/>
</dbReference>
<dbReference type="InterPro" id="IPR042488">
    <property type="entry name" value="Rad4_BHD3_sf"/>
</dbReference>
<dbReference type="InterPro" id="IPR018026">
    <property type="entry name" value="DNA_repair_Rad4-like"/>
</dbReference>
<dbReference type="InterPro" id="IPR038765">
    <property type="entry name" value="Papain-like_cys_pep_sf"/>
</dbReference>
<comment type="subcellular location">
    <subcellularLocation>
        <location evidence="1">Nucleus</location>
    </subcellularLocation>
</comment>
<comment type="similarity">
    <text evidence="2">Belongs to the XPC family.</text>
</comment>
<evidence type="ECO:0000256" key="7">
    <source>
        <dbReference type="SAM" id="Coils"/>
    </source>
</evidence>
<feature type="compositionally biased region" description="Basic and acidic residues" evidence="8">
    <location>
        <begin position="1216"/>
        <end position="1228"/>
    </location>
</feature>
<dbReference type="SMART" id="SM01032">
    <property type="entry name" value="BHD_3"/>
    <property type="match status" value="1"/>
</dbReference>
<dbReference type="SMART" id="SM01031">
    <property type="entry name" value="BHD_2"/>
    <property type="match status" value="1"/>
</dbReference>
<feature type="compositionally biased region" description="Basic and acidic residues" evidence="8">
    <location>
        <begin position="124"/>
        <end position="134"/>
    </location>
</feature>
<evidence type="ECO:0000256" key="8">
    <source>
        <dbReference type="SAM" id="MobiDB-lite"/>
    </source>
</evidence>
<dbReference type="InterPro" id="IPR036985">
    <property type="entry name" value="Transglutaminase-like_sf"/>
</dbReference>
<dbReference type="InterPro" id="IPR018328">
    <property type="entry name" value="Rad4_beta-hairpin_dom3"/>
</dbReference>
<dbReference type="SMART" id="SM01030">
    <property type="entry name" value="BHD_1"/>
    <property type="match status" value="1"/>
</dbReference>
<dbReference type="InterPro" id="IPR018326">
    <property type="entry name" value="Rad4_beta-hairpin_dom1"/>
</dbReference>
<accession>A0ABM1MQG5</accession>
<organism evidence="12 13">
    <name type="scientific">Nicrophorus vespilloides</name>
    <name type="common">Boreal carrion beetle</name>
    <dbReference type="NCBI Taxonomy" id="110193"/>
    <lineage>
        <taxon>Eukaryota</taxon>
        <taxon>Metazoa</taxon>
        <taxon>Ecdysozoa</taxon>
        <taxon>Arthropoda</taxon>
        <taxon>Hexapoda</taxon>
        <taxon>Insecta</taxon>
        <taxon>Pterygota</taxon>
        <taxon>Neoptera</taxon>
        <taxon>Endopterygota</taxon>
        <taxon>Coleoptera</taxon>
        <taxon>Polyphaga</taxon>
        <taxon>Staphyliniformia</taxon>
        <taxon>Silphidae</taxon>
        <taxon>Nicrophorinae</taxon>
        <taxon>Nicrophorus</taxon>
    </lineage>
</organism>
<evidence type="ECO:0000313" key="12">
    <source>
        <dbReference type="Proteomes" id="UP000695000"/>
    </source>
</evidence>
<feature type="compositionally biased region" description="Basic residues" evidence="8">
    <location>
        <begin position="1229"/>
        <end position="1241"/>
    </location>
</feature>
<dbReference type="RefSeq" id="XP_017776815.1">
    <property type="nucleotide sequence ID" value="XM_017921326.1"/>
</dbReference>
<dbReference type="InterPro" id="IPR004583">
    <property type="entry name" value="DNA_repair_Rad4"/>
</dbReference>
<evidence type="ECO:0000313" key="13">
    <source>
        <dbReference type="RefSeq" id="XP_017776815.1"/>
    </source>
</evidence>
<feature type="domain" description="Rad4 beta-hairpin" evidence="9">
    <location>
        <begin position="983"/>
        <end position="1035"/>
    </location>
</feature>
<keyword evidence="5" id="KW-0234">DNA repair</keyword>
<evidence type="ECO:0000256" key="1">
    <source>
        <dbReference type="ARBA" id="ARBA00004123"/>
    </source>
</evidence>
<protein>
    <submittedName>
        <fullName evidence="13">DNA repair protein complementing XP-C cells homolog</fullName>
    </submittedName>
</protein>
<dbReference type="SUPFAM" id="SSF54001">
    <property type="entry name" value="Cysteine proteinases"/>
    <property type="match status" value="1"/>
</dbReference>
<evidence type="ECO:0000256" key="6">
    <source>
        <dbReference type="ARBA" id="ARBA00023242"/>
    </source>
</evidence>
<feature type="compositionally biased region" description="Basic residues" evidence="8">
    <location>
        <begin position="617"/>
        <end position="628"/>
    </location>
</feature>
<proteinExistence type="inferred from homology"/>
<keyword evidence="12" id="KW-1185">Reference proteome</keyword>
<evidence type="ECO:0000256" key="5">
    <source>
        <dbReference type="ARBA" id="ARBA00023204"/>
    </source>
</evidence>
<feature type="domain" description="Rad4 beta-hairpin" evidence="10">
    <location>
        <begin position="1037"/>
        <end position="1093"/>
    </location>
</feature>
<evidence type="ECO:0000256" key="4">
    <source>
        <dbReference type="ARBA" id="ARBA00023125"/>
    </source>
</evidence>
<keyword evidence="6" id="KW-0539">Nucleus</keyword>
<gene>
    <name evidence="13" type="primary">LOC108562848</name>
</gene>
<feature type="coiled-coil region" evidence="7">
    <location>
        <begin position="643"/>
        <end position="670"/>
    </location>
</feature>
<evidence type="ECO:0000259" key="10">
    <source>
        <dbReference type="SMART" id="SM01031"/>
    </source>
</evidence>
<dbReference type="GeneID" id="108562848"/>
<keyword evidence="7" id="KW-0175">Coiled coil</keyword>
<evidence type="ECO:0000259" key="9">
    <source>
        <dbReference type="SMART" id="SM01030"/>
    </source>
</evidence>
<feature type="domain" description="Rad4 beta-hairpin" evidence="11">
    <location>
        <begin position="1100"/>
        <end position="1174"/>
    </location>
</feature>
<dbReference type="PANTHER" id="PTHR12135:SF0">
    <property type="entry name" value="DNA REPAIR PROTEIN COMPLEMENTING XP-C CELLS"/>
    <property type="match status" value="1"/>
</dbReference>
<keyword evidence="4" id="KW-0238">DNA-binding</keyword>
<reference evidence="13" key="1">
    <citation type="submission" date="2025-08" db="UniProtKB">
        <authorList>
            <consortium name="RefSeq"/>
        </authorList>
    </citation>
    <scope>IDENTIFICATION</scope>
    <source>
        <tissue evidence="13">Whole Larva</tissue>
    </source>
</reference>
<feature type="region of interest" description="Disordered" evidence="8">
    <location>
        <begin position="399"/>
        <end position="532"/>
    </location>
</feature>
<dbReference type="PANTHER" id="PTHR12135">
    <property type="entry name" value="DNA REPAIR PROTEIN XP-C / RAD4"/>
    <property type="match status" value="1"/>
</dbReference>
<feature type="compositionally biased region" description="Polar residues" evidence="8">
    <location>
        <begin position="737"/>
        <end position="753"/>
    </location>
</feature>